<evidence type="ECO:0000313" key="1">
    <source>
        <dbReference type="EMBL" id="SPB12756.1"/>
    </source>
</evidence>
<dbReference type="EMBL" id="OGTP01000001">
    <property type="protein sequence ID" value="SPB12756.1"/>
    <property type="molecule type" value="Genomic_DNA"/>
</dbReference>
<name>A0A2U3HY81_9BURK</name>
<protein>
    <submittedName>
        <fullName evidence="1">Uncharacterized protein</fullName>
    </submittedName>
</protein>
<dbReference type="RefSeq" id="WP_245932838.1">
    <property type="nucleotide sequence ID" value="NZ_OGTP01000001.1"/>
</dbReference>
<dbReference type="AlphaFoldDB" id="A0A2U3HY81"/>
<accession>A0A2U3HY81</accession>
<evidence type="ECO:0000313" key="2">
    <source>
        <dbReference type="Proteomes" id="UP000238169"/>
    </source>
</evidence>
<proteinExistence type="predicted"/>
<organism evidence="1 2">
    <name type="scientific">Caballeronia novacaledonica</name>
    <dbReference type="NCBI Taxonomy" id="1544861"/>
    <lineage>
        <taxon>Bacteria</taxon>
        <taxon>Pseudomonadati</taxon>
        <taxon>Pseudomonadota</taxon>
        <taxon>Betaproteobacteria</taxon>
        <taxon>Burkholderiales</taxon>
        <taxon>Burkholderiaceae</taxon>
        <taxon>Caballeronia</taxon>
    </lineage>
</organism>
<dbReference type="Proteomes" id="UP000238169">
    <property type="component" value="Unassembled WGS sequence"/>
</dbReference>
<reference evidence="2" key="1">
    <citation type="submission" date="2018-01" db="EMBL/GenBank/DDBJ databases">
        <authorList>
            <person name="Peeters C."/>
        </authorList>
    </citation>
    <scope>NUCLEOTIDE SEQUENCE [LARGE SCALE GENOMIC DNA]</scope>
</reference>
<sequence length="148" mass="16421">MTRHISRYWVAGIVAFLVGNFASASEQTRLNPIQRVVASVLFFPYPAIVSTAGAHAAAASRHPRYLFKGTLDAMDAVTLPKNDRNVHPDLNQLARVSPLPPSPTSVPVPVRPRDDITPDDDWHFSANPQLGVNHEHEKAMTFSVRRDF</sequence>
<gene>
    <name evidence="1" type="ORF">NOV72_00063</name>
</gene>
<keyword evidence="2" id="KW-1185">Reference proteome</keyword>